<keyword evidence="2" id="KW-1185">Reference proteome</keyword>
<dbReference type="Proteomes" id="UP001224087">
    <property type="component" value="Segment"/>
</dbReference>
<accession>A0A6G8MXM3</accession>
<reference evidence="1" key="1">
    <citation type="submission" date="2019-12" db="EMBL/GenBank/DDBJ databases">
        <title>The DNA Methylation Landscape of Giant Viruses.</title>
        <authorList>
            <person name="Jeudy S."/>
            <person name="Rigou S."/>
            <person name="Alempic J.-M."/>
            <person name="Claverie J.-M."/>
            <person name="Abergel C."/>
            <person name="Legendre M."/>
        </authorList>
    </citation>
    <scope>NUCLEOTIDE SEQUENCE</scope>
    <source>
        <strain evidence="1">P4</strain>
    </source>
</reference>
<name>A0A6G8MXM3_9VIRU</name>
<evidence type="ECO:0000313" key="2">
    <source>
        <dbReference type="Proteomes" id="UP001224087"/>
    </source>
</evidence>
<protein>
    <submittedName>
        <fullName evidence="1">Uncharacterized protein</fullName>
    </submittedName>
</protein>
<gene>
    <name evidence="1" type="primary">ck85</name>
</gene>
<proteinExistence type="predicted"/>
<sequence length="205" mass="23810">MEIELLPLPQPLPSSVENLNLNLSLTEINATCLQDKSKLEIFNQPEFWRDYFAKHKLCILEQGSSPASWSTIFRKTRESCLVVNFLFAKVFPDTIILNYQMQGEENPKHFVPLDADLLKKVFLRLHLSQREKKPFSFTSLGLFNMCRDESKIIFTLSFTKKGNYLASFHEHVNQDAKNKIVEQELSAVEAKQLALSVFYFYLNPR</sequence>
<dbReference type="EMBL" id="MN873693">
    <property type="protein sequence ID" value="QIN54210.1"/>
    <property type="molecule type" value="Genomic_DNA"/>
</dbReference>
<evidence type="ECO:0000313" key="1">
    <source>
        <dbReference type="EMBL" id="QIN54210.1"/>
    </source>
</evidence>
<organism evidence="1 2">
    <name type="scientific">Cedratvirus kamchatka</name>
    <dbReference type="NCBI Taxonomy" id="2716914"/>
    <lineage>
        <taxon>Viruses</taxon>
        <taxon>Pithoviruses</taxon>
        <taxon>Orthocedratvirinae</taxon>
        <taxon>Alphacedratvirus</taxon>
        <taxon>Alphacedratvirus rossiense</taxon>
    </lineage>
</organism>